<proteinExistence type="predicted"/>
<name>A0A4Q7PJ34_9FIRM</name>
<accession>A0A4Q7PJ34</accession>
<dbReference type="Gene3D" id="2.40.128.20">
    <property type="match status" value="1"/>
</dbReference>
<organism evidence="1 2">
    <name type="scientific">Cuneatibacter caecimuris</name>
    <dbReference type="NCBI Taxonomy" id="1796618"/>
    <lineage>
        <taxon>Bacteria</taxon>
        <taxon>Bacillati</taxon>
        <taxon>Bacillota</taxon>
        <taxon>Clostridia</taxon>
        <taxon>Lachnospirales</taxon>
        <taxon>Lachnospiraceae</taxon>
        <taxon>Cuneatibacter</taxon>
    </lineage>
</organism>
<dbReference type="InterPro" id="IPR015231">
    <property type="entry name" value="DUF1934"/>
</dbReference>
<protein>
    <submittedName>
        <fullName evidence="1">Uncharacterized beta-barrel protein YwiB (DUF1934 family)</fullName>
    </submittedName>
</protein>
<keyword evidence="2" id="KW-1185">Reference proteome</keyword>
<evidence type="ECO:0000313" key="2">
    <source>
        <dbReference type="Proteomes" id="UP000292927"/>
    </source>
</evidence>
<reference evidence="1 2" key="1">
    <citation type="submission" date="2019-02" db="EMBL/GenBank/DDBJ databases">
        <title>Genomic Encyclopedia of Type Strains, Phase IV (KMG-IV): sequencing the most valuable type-strain genomes for metagenomic binning, comparative biology and taxonomic classification.</title>
        <authorList>
            <person name="Goeker M."/>
        </authorList>
    </citation>
    <scope>NUCLEOTIDE SEQUENCE [LARGE SCALE GENOMIC DNA]</scope>
    <source>
        <strain evidence="1 2">DSM 29486</strain>
    </source>
</reference>
<evidence type="ECO:0000313" key="1">
    <source>
        <dbReference type="EMBL" id="RZT00456.1"/>
    </source>
</evidence>
<dbReference type="SUPFAM" id="SSF50814">
    <property type="entry name" value="Lipocalins"/>
    <property type="match status" value="1"/>
</dbReference>
<dbReference type="AlphaFoldDB" id="A0A4Q7PJ34"/>
<gene>
    <name evidence="1" type="ORF">EV209_1767</name>
</gene>
<dbReference type="Proteomes" id="UP000292927">
    <property type="component" value="Unassembled WGS sequence"/>
</dbReference>
<sequence>MNKDVVIKVSGLQSSEGGEETVEVTTVGSYYYKNNKHYLMYEEVLDGTSAPVTNTLKIQPGQVDVIKNGSTHVHMSFRQDRRSTSFYCTPYGAIEVGLDTKDIQLQEMEEELHVRIRYGVEMSNEYVGDCSIRIDVTPAG</sequence>
<dbReference type="InterPro" id="IPR012674">
    <property type="entry name" value="Calycin"/>
</dbReference>
<dbReference type="RefSeq" id="WP_130435070.1">
    <property type="nucleotide sequence ID" value="NZ_SGXF01000003.1"/>
</dbReference>
<comment type="caution">
    <text evidence="1">The sequence shown here is derived from an EMBL/GenBank/DDBJ whole genome shotgun (WGS) entry which is preliminary data.</text>
</comment>
<dbReference type="OrthoDB" id="1680906at2"/>
<dbReference type="Pfam" id="PF09148">
    <property type="entry name" value="DUF1934"/>
    <property type="match status" value="1"/>
</dbReference>
<dbReference type="EMBL" id="SGXF01000003">
    <property type="protein sequence ID" value="RZT00456.1"/>
    <property type="molecule type" value="Genomic_DNA"/>
</dbReference>